<organism evidence="2 3">
    <name type="scientific">Lactuca sativa</name>
    <name type="common">Garden lettuce</name>
    <dbReference type="NCBI Taxonomy" id="4236"/>
    <lineage>
        <taxon>Eukaryota</taxon>
        <taxon>Viridiplantae</taxon>
        <taxon>Streptophyta</taxon>
        <taxon>Embryophyta</taxon>
        <taxon>Tracheophyta</taxon>
        <taxon>Spermatophyta</taxon>
        <taxon>Magnoliopsida</taxon>
        <taxon>eudicotyledons</taxon>
        <taxon>Gunneridae</taxon>
        <taxon>Pentapetalae</taxon>
        <taxon>asterids</taxon>
        <taxon>campanulids</taxon>
        <taxon>Asterales</taxon>
        <taxon>Asteraceae</taxon>
        <taxon>Cichorioideae</taxon>
        <taxon>Cichorieae</taxon>
        <taxon>Lactucinae</taxon>
        <taxon>Lactuca</taxon>
    </lineage>
</organism>
<protein>
    <submittedName>
        <fullName evidence="2">Uncharacterized protein</fullName>
    </submittedName>
</protein>
<dbReference type="OrthoDB" id="1898655at2759"/>
<proteinExistence type="predicted"/>
<dbReference type="PANTHER" id="PTHR31390">
    <property type="entry name" value="EXPRESSED PROTEIN"/>
    <property type="match status" value="1"/>
</dbReference>
<dbReference type="AlphaFoldDB" id="A0A9R1UPF4"/>
<keyword evidence="3" id="KW-1185">Reference proteome</keyword>
<feature type="region of interest" description="Disordered" evidence="1">
    <location>
        <begin position="94"/>
        <end position="224"/>
    </location>
</feature>
<feature type="compositionally biased region" description="Polar residues" evidence="1">
    <location>
        <begin position="135"/>
        <end position="153"/>
    </location>
</feature>
<sequence>MGELASNRATFRSKFELEKRHHSHSDIRSKVVKSQPKMESSTPSMEMEEIIKHMKHLPNYLENGKHDRALSFGVMDWNRLQKWQDFQTHRHEFVKTNKCSSSSSNSSSLFSTDGLSPQSSQSQSQSQTWSPSSQKVNRVTLQSHFTSSPNQDFIINKTPETRNSNSFKSPDVKTRSISPLRRLSFSSKSSGPTERPESPSNRAHSSPLRRLLDPIFPSKSQEDSRTKAKLKLDFKEIKVDDDISSSSSTTTRKQALFQTTIKNDRLLFTFAVENNDILAATLTSLTSSGKNNNGNSIYTFFTVHEVKKKNVKWLSHGTKSKDYGYVPNVTAQMKVLNSSKSQEFVLFSVNSNVQPQEELEAIVVKLSRNQEKFNTTVVLPGGTHGVPSKGEPSSLTDRWRSGGVCDCGGWDEGCKLKILTNLNTGAQFELFVQGEIGEKKPMFNLSPLKEGIFSVDYNSSLSDLQAFSICISVVESRKMSRNIQLRTHCHEGVPVIYTPIPGIKRSVNGKVVSL</sequence>
<dbReference type="Pfam" id="PF12043">
    <property type="entry name" value="DUF3527"/>
    <property type="match status" value="1"/>
</dbReference>
<comment type="caution">
    <text evidence="2">The sequence shown here is derived from an EMBL/GenBank/DDBJ whole genome shotgun (WGS) entry which is preliminary data.</text>
</comment>
<name>A0A9R1UPF4_LACSA</name>
<dbReference type="PANTHER" id="PTHR31390:SF24">
    <property type="entry name" value="TUBBY C-TERMINAL-LIKE DOMAIN-CONTAINING PROTEIN-RELATED"/>
    <property type="match status" value="1"/>
</dbReference>
<dbReference type="Proteomes" id="UP000235145">
    <property type="component" value="Unassembled WGS sequence"/>
</dbReference>
<dbReference type="EMBL" id="NBSK02000008">
    <property type="protein sequence ID" value="KAJ0191452.1"/>
    <property type="molecule type" value="Genomic_DNA"/>
</dbReference>
<accession>A0A9R1UPF4</accession>
<evidence type="ECO:0000313" key="2">
    <source>
        <dbReference type="EMBL" id="KAJ0191452.1"/>
    </source>
</evidence>
<feature type="compositionally biased region" description="Basic and acidic residues" evidence="1">
    <location>
        <begin position="17"/>
        <end position="29"/>
    </location>
</feature>
<evidence type="ECO:0000313" key="3">
    <source>
        <dbReference type="Proteomes" id="UP000235145"/>
    </source>
</evidence>
<dbReference type="Gramene" id="rna-gnl|WGS:NBSK|LSAT_8X72401_mrna">
    <property type="protein sequence ID" value="cds-PLY74865.1"/>
    <property type="gene ID" value="gene-LSAT_8X72401"/>
</dbReference>
<evidence type="ECO:0000256" key="1">
    <source>
        <dbReference type="SAM" id="MobiDB-lite"/>
    </source>
</evidence>
<dbReference type="InterPro" id="IPR021916">
    <property type="entry name" value="DUF3527"/>
</dbReference>
<feature type="compositionally biased region" description="Low complexity" evidence="1">
    <location>
        <begin position="100"/>
        <end position="134"/>
    </location>
</feature>
<feature type="compositionally biased region" description="Polar residues" evidence="1">
    <location>
        <begin position="184"/>
        <end position="204"/>
    </location>
</feature>
<gene>
    <name evidence="2" type="ORF">LSAT_V11C800418100</name>
</gene>
<reference evidence="2 3" key="1">
    <citation type="journal article" date="2017" name="Nat. Commun.">
        <title>Genome assembly with in vitro proximity ligation data and whole-genome triplication in lettuce.</title>
        <authorList>
            <person name="Reyes-Chin-Wo S."/>
            <person name="Wang Z."/>
            <person name="Yang X."/>
            <person name="Kozik A."/>
            <person name="Arikit S."/>
            <person name="Song C."/>
            <person name="Xia L."/>
            <person name="Froenicke L."/>
            <person name="Lavelle D.O."/>
            <person name="Truco M.J."/>
            <person name="Xia R."/>
            <person name="Zhu S."/>
            <person name="Xu C."/>
            <person name="Xu H."/>
            <person name="Xu X."/>
            <person name="Cox K."/>
            <person name="Korf I."/>
            <person name="Meyers B.C."/>
            <person name="Michelmore R.W."/>
        </authorList>
    </citation>
    <scope>NUCLEOTIDE SEQUENCE [LARGE SCALE GENOMIC DNA]</scope>
    <source>
        <strain evidence="3">cv. Salinas</strain>
        <tissue evidence="2">Seedlings</tissue>
    </source>
</reference>
<feature type="region of interest" description="Disordered" evidence="1">
    <location>
        <begin position="17"/>
        <end position="42"/>
    </location>
</feature>